<gene>
    <name evidence="6" type="ORF">GCM10025782_02650</name>
</gene>
<keyword evidence="2" id="KW-0645">Protease</keyword>
<evidence type="ECO:0000256" key="2">
    <source>
        <dbReference type="ARBA" id="ARBA00022670"/>
    </source>
</evidence>
<keyword evidence="5" id="KW-0472">Membrane</keyword>
<dbReference type="Proteomes" id="UP001500556">
    <property type="component" value="Unassembled WGS sequence"/>
</dbReference>
<dbReference type="PANTHER" id="PTHR43343:SF3">
    <property type="entry name" value="PROTEASE DO-LIKE 8, CHLOROPLASTIC"/>
    <property type="match status" value="1"/>
</dbReference>
<comment type="similarity">
    <text evidence="1">Belongs to the peptidase S1C family.</text>
</comment>
<evidence type="ECO:0000313" key="6">
    <source>
        <dbReference type="EMBL" id="GAA4710089.1"/>
    </source>
</evidence>
<protein>
    <recommendedName>
        <fullName evidence="8">Peptidase S1</fullName>
    </recommendedName>
</protein>
<comment type="caution">
    <text evidence="6">The sequence shown here is derived from an EMBL/GenBank/DDBJ whole genome shotgun (WGS) entry which is preliminary data.</text>
</comment>
<evidence type="ECO:0000256" key="1">
    <source>
        <dbReference type="ARBA" id="ARBA00010541"/>
    </source>
</evidence>
<dbReference type="InterPro" id="IPR043504">
    <property type="entry name" value="Peptidase_S1_PA_chymotrypsin"/>
</dbReference>
<dbReference type="PRINTS" id="PR00834">
    <property type="entry name" value="PROTEASES2C"/>
</dbReference>
<accession>A0ABP8XKI7</accession>
<keyword evidence="5" id="KW-1133">Transmembrane helix</keyword>
<evidence type="ECO:0000256" key="3">
    <source>
        <dbReference type="ARBA" id="ARBA00022801"/>
    </source>
</evidence>
<organism evidence="6 7">
    <name type="scientific">Pedococcus ginsenosidimutans</name>
    <dbReference type="NCBI Taxonomy" id="490570"/>
    <lineage>
        <taxon>Bacteria</taxon>
        <taxon>Bacillati</taxon>
        <taxon>Actinomycetota</taxon>
        <taxon>Actinomycetes</taxon>
        <taxon>Micrococcales</taxon>
        <taxon>Intrasporangiaceae</taxon>
        <taxon>Pedococcus</taxon>
    </lineage>
</organism>
<dbReference type="EMBL" id="BAABLO010000001">
    <property type="protein sequence ID" value="GAA4710089.1"/>
    <property type="molecule type" value="Genomic_DNA"/>
</dbReference>
<dbReference type="PANTHER" id="PTHR43343">
    <property type="entry name" value="PEPTIDASE S12"/>
    <property type="match status" value="1"/>
</dbReference>
<dbReference type="InterPro" id="IPR001940">
    <property type="entry name" value="Peptidase_S1C"/>
</dbReference>
<proteinExistence type="inferred from homology"/>
<reference evidence="7" key="1">
    <citation type="journal article" date="2019" name="Int. J. Syst. Evol. Microbiol.">
        <title>The Global Catalogue of Microorganisms (GCM) 10K type strain sequencing project: providing services to taxonomists for standard genome sequencing and annotation.</title>
        <authorList>
            <consortium name="The Broad Institute Genomics Platform"/>
            <consortium name="The Broad Institute Genome Sequencing Center for Infectious Disease"/>
            <person name="Wu L."/>
            <person name="Ma J."/>
        </authorList>
    </citation>
    <scope>NUCLEOTIDE SEQUENCE [LARGE SCALE GENOMIC DNA]</scope>
    <source>
        <strain evidence="7">JCM 18961</strain>
    </source>
</reference>
<dbReference type="SUPFAM" id="SSF50494">
    <property type="entry name" value="Trypsin-like serine proteases"/>
    <property type="match status" value="1"/>
</dbReference>
<evidence type="ECO:0000313" key="7">
    <source>
        <dbReference type="Proteomes" id="UP001500556"/>
    </source>
</evidence>
<evidence type="ECO:0000256" key="4">
    <source>
        <dbReference type="SAM" id="MobiDB-lite"/>
    </source>
</evidence>
<sequence length="283" mass="27702">MPAPSAVGTPAGQEDDATGRAGRRFPRKLLALAAVLLLAGLALVATALLQGPGTPVLTQADVDRSVQKGIAAAQEQARKSPTDATTAYRAALPSLVVIRTTGVGAGGAQNGTGAGVVVSADGAILTALHVVDGADTIRVSFADGTESSARVAEQAASSDTAVLTASSLPKVVVPAVLGGAPQVGDEVFPLGHPLGLTESLSGGVVSAVDRSIRVGSGRTLAGLIQFDAAVNPGNSGGPLLNRDGQVVGIVTGLANPSEQSFFVGIGFAVPIATAGGVAGSPPQ</sequence>
<evidence type="ECO:0000256" key="5">
    <source>
        <dbReference type="SAM" id="Phobius"/>
    </source>
</evidence>
<feature type="transmembrane region" description="Helical" evidence="5">
    <location>
        <begin position="29"/>
        <end position="49"/>
    </location>
</feature>
<keyword evidence="5" id="KW-0812">Transmembrane</keyword>
<evidence type="ECO:0008006" key="8">
    <source>
        <dbReference type="Google" id="ProtNLM"/>
    </source>
</evidence>
<dbReference type="Pfam" id="PF13365">
    <property type="entry name" value="Trypsin_2"/>
    <property type="match status" value="1"/>
</dbReference>
<feature type="region of interest" description="Disordered" evidence="4">
    <location>
        <begin position="1"/>
        <end position="20"/>
    </location>
</feature>
<keyword evidence="7" id="KW-1185">Reference proteome</keyword>
<dbReference type="InterPro" id="IPR051201">
    <property type="entry name" value="Chloro_Bact_Ser_Proteases"/>
</dbReference>
<dbReference type="Gene3D" id="2.40.10.10">
    <property type="entry name" value="Trypsin-like serine proteases"/>
    <property type="match status" value="2"/>
</dbReference>
<name>A0ABP8XKI7_9MICO</name>
<keyword evidence="3" id="KW-0378">Hydrolase</keyword>
<dbReference type="InterPro" id="IPR009003">
    <property type="entry name" value="Peptidase_S1_PA"/>
</dbReference>
<dbReference type="RefSeq" id="WP_345500617.1">
    <property type="nucleotide sequence ID" value="NZ_BAABLO010000001.1"/>
</dbReference>